<dbReference type="PANTHER" id="PTHR35841">
    <property type="entry name" value="PHOSPHONATES-BINDING PERIPLASMIC PROTEIN"/>
    <property type="match status" value="1"/>
</dbReference>
<evidence type="ECO:0000313" key="4">
    <source>
        <dbReference type="Proteomes" id="UP000011721"/>
    </source>
</evidence>
<organism evidence="3 4">
    <name type="scientific">Desulfocapsa sulfexigens (strain DSM 10523 / SB164P1)</name>
    <dbReference type="NCBI Taxonomy" id="1167006"/>
    <lineage>
        <taxon>Bacteria</taxon>
        <taxon>Pseudomonadati</taxon>
        <taxon>Thermodesulfobacteriota</taxon>
        <taxon>Desulfobulbia</taxon>
        <taxon>Desulfobulbales</taxon>
        <taxon>Desulfocapsaceae</taxon>
        <taxon>Desulfocapsa</taxon>
    </lineage>
</organism>
<dbReference type="HOGENOM" id="CLU_051472_4_0_7"/>
<evidence type="ECO:0000256" key="2">
    <source>
        <dbReference type="ARBA" id="ARBA00022729"/>
    </source>
</evidence>
<dbReference type="eggNOG" id="COG3221">
    <property type="taxonomic scope" value="Bacteria"/>
</dbReference>
<evidence type="ECO:0000313" key="3">
    <source>
        <dbReference type="EMBL" id="AGF78646.1"/>
    </source>
</evidence>
<dbReference type="AlphaFoldDB" id="M1PQG9"/>
<comment type="similarity">
    <text evidence="1">Belongs to the phosphate/phosphite/phosphonate binding protein family.</text>
</comment>
<protein>
    <submittedName>
        <fullName evidence="3">Phosphate/phosphite/phosphonate ABC transporter, periplasmic binding protein</fullName>
    </submittedName>
</protein>
<dbReference type="CDD" id="cd13571">
    <property type="entry name" value="PBP2_PnhD_1"/>
    <property type="match status" value="1"/>
</dbReference>
<keyword evidence="4" id="KW-1185">Reference proteome</keyword>
<dbReference type="RefSeq" id="WP_015404336.1">
    <property type="nucleotide sequence ID" value="NC_020304.1"/>
</dbReference>
<keyword evidence="2" id="KW-0732">Signal</keyword>
<evidence type="ECO:0000256" key="1">
    <source>
        <dbReference type="ARBA" id="ARBA00007162"/>
    </source>
</evidence>
<dbReference type="PANTHER" id="PTHR35841:SF1">
    <property type="entry name" value="PHOSPHONATES-BINDING PERIPLASMIC PROTEIN"/>
    <property type="match status" value="1"/>
</dbReference>
<dbReference type="EMBL" id="CP003985">
    <property type="protein sequence ID" value="AGF78646.1"/>
    <property type="molecule type" value="Genomic_DNA"/>
</dbReference>
<proteinExistence type="inferred from homology"/>
<dbReference type="GO" id="GO:0043190">
    <property type="term" value="C:ATP-binding cassette (ABC) transporter complex"/>
    <property type="evidence" value="ECO:0007669"/>
    <property type="project" value="InterPro"/>
</dbReference>
<dbReference type="SUPFAM" id="SSF53850">
    <property type="entry name" value="Periplasmic binding protein-like II"/>
    <property type="match status" value="1"/>
</dbReference>
<dbReference type="STRING" id="1167006.UWK_02103"/>
<dbReference type="NCBIfam" id="TIGR01098">
    <property type="entry name" value="3A0109s03R"/>
    <property type="match status" value="1"/>
</dbReference>
<dbReference type="Gene3D" id="3.40.190.10">
    <property type="entry name" value="Periplasmic binding protein-like II"/>
    <property type="match status" value="2"/>
</dbReference>
<dbReference type="KEGG" id="dsf:UWK_02103"/>
<dbReference type="Proteomes" id="UP000011721">
    <property type="component" value="Chromosome"/>
</dbReference>
<dbReference type="GO" id="GO:0055085">
    <property type="term" value="P:transmembrane transport"/>
    <property type="evidence" value="ECO:0007669"/>
    <property type="project" value="InterPro"/>
</dbReference>
<accession>M1PQG9</accession>
<dbReference type="Pfam" id="PF12974">
    <property type="entry name" value="Phosphonate-bd"/>
    <property type="match status" value="1"/>
</dbReference>
<dbReference type="InterPro" id="IPR005770">
    <property type="entry name" value="PhnD"/>
</dbReference>
<gene>
    <name evidence="3" type="ordered locus">UWK_02103</name>
</gene>
<reference evidence="4" key="1">
    <citation type="journal article" date="2013" name="Stand. Genomic Sci.">
        <title>Complete genome sequence of Desulfocapsa sulfexigens, a marine deltaproteobacterium specialized in disproportionating inorganic sulfur compounds.</title>
        <authorList>
            <person name="Finster K.W."/>
            <person name="Kjeldsen K.U."/>
            <person name="Kube M."/>
            <person name="Reinhardt R."/>
            <person name="Mussmann M."/>
            <person name="Amann R."/>
            <person name="Schreiber L."/>
        </authorList>
    </citation>
    <scope>NUCLEOTIDE SEQUENCE [LARGE SCALE GENOMIC DNA]</scope>
    <source>
        <strain evidence="4">DSM 10523 / SB164P1</strain>
    </source>
</reference>
<sequence length="311" mass="35112">MYSKSRLLLLLVFLIALLSEVVGCEQAQDIKKISLQKSERIHTPQTTVENEQTLKIAVSAMISPTETFSFYKEILNYISVKTSLPVQLVQRETYEEVNTLLKENKLDAAFVCTGAYVEGHDDFGMELLVVPVVSGKPVYYSYIIVPKESEAQTLNDLRGKSFAFTDPLSNTGKLSPSYMLAKEGENSDSFFSHVTYTYSHDRSIEAVAKKMVDGAAVDSLIWDYMDHSTPLHTSQTKIISKSEPYGIPPVVVPKELNSHLKEELRTIFLTMHKDSAGMKILKELRIDRFIVVPDPAYTTVRTMQQWIANEQ</sequence>
<dbReference type="PATRIC" id="fig|1167006.5.peg.2289"/>
<name>M1PQG9_DESSD</name>